<dbReference type="GO" id="GO:0005739">
    <property type="term" value="C:mitochondrion"/>
    <property type="evidence" value="ECO:0007669"/>
    <property type="project" value="UniProtKB-SubCell"/>
</dbReference>
<dbReference type="InterPro" id="IPR036549">
    <property type="entry name" value="CX6/COA6-like_sf"/>
</dbReference>
<dbReference type="GO" id="GO:0045277">
    <property type="term" value="C:respiratory chain complex IV"/>
    <property type="evidence" value="ECO:0007669"/>
    <property type="project" value="InterPro"/>
</dbReference>
<evidence type="ECO:0000313" key="3">
    <source>
        <dbReference type="EMBL" id="VCX05353.1"/>
    </source>
</evidence>
<keyword evidence="4" id="KW-1185">Reference proteome</keyword>
<name>A0A9X9Q3T3_GULGU</name>
<protein>
    <submittedName>
        <fullName evidence="3">Uncharacterized protein</fullName>
    </submittedName>
</protein>
<evidence type="ECO:0000256" key="2">
    <source>
        <dbReference type="ARBA" id="ARBA00023128"/>
    </source>
</evidence>
<keyword evidence="2" id="KW-0496">Mitochondrion</keyword>
<accession>A0A9X9Q3T3</accession>
<gene>
    <name evidence="3" type="ORF">BN2614_LOCUS4</name>
</gene>
<dbReference type="SUPFAM" id="SSF47694">
    <property type="entry name" value="Cytochrome c oxidase subunit h"/>
    <property type="match status" value="1"/>
</dbReference>
<reference evidence="3 4" key="1">
    <citation type="submission" date="2018-10" db="EMBL/GenBank/DDBJ databases">
        <authorList>
            <person name="Ekblom R."/>
            <person name="Jareborg N."/>
        </authorList>
    </citation>
    <scope>NUCLEOTIDE SEQUENCE [LARGE SCALE GENOMIC DNA]</scope>
    <source>
        <tissue evidence="3">Muscle</tissue>
    </source>
</reference>
<dbReference type="EMBL" id="CYRY02031086">
    <property type="protein sequence ID" value="VCX05353.1"/>
    <property type="molecule type" value="Genomic_DNA"/>
</dbReference>
<dbReference type="Proteomes" id="UP000269945">
    <property type="component" value="Unassembled WGS sequence"/>
</dbReference>
<evidence type="ECO:0000256" key="1">
    <source>
        <dbReference type="ARBA" id="ARBA00004173"/>
    </source>
</evidence>
<proteinExistence type="predicted"/>
<dbReference type="InterPro" id="IPR003213">
    <property type="entry name" value="Cyt_c_oxidase_su6B"/>
</dbReference>
<dbReference type="AlphaFoldDB" id="A0A9X9Q3T3"/>
<comment type="subcellular location">
    <subcellularLocation>
        <location evidence="1">Mitochondrion</location>
    </subcellularLocation>
</comment>
<comment type="caution">
    <text evidence="3">The sequence shown here is derived from an EMBL/GenBank/DDBJ whole genome shotgun (WGS) entry which is preliminary data.</text>
</comment>
<organism evidence="3 4">
    <name type="scientific">Gulo gulo</name>
    <name type="common">Wolverine</name>
    <name type="synonym">Gluton</name>
    <dbReference type="NCBI Taxonomy" id="48420"/>
    <lineage>
        <taxon>Eukaryota</taxon>
        <taxon>Metazoa</taxon>
        <taxon>Chordata</taxon>
        <taxon>Craniata</taxon>
        <taxon>Vertebrata</taxon>
        <taxon>Euteleostomi</taxon>
        <taxon>Mammalia</taxon>
        <taxon>Eutheria</taxon>
        <taxon>Laurasiatheria</taxon>
        <taxon>Carnivora</taxon>
        <taxon>Caniformia</taxon>
        <taxon>Musteloidea</taxon>
        <taxon>Mustelidae</taxon>
        <taxon>Guloninae</taxon>
        <taxon>Gulo</taxon>
    </lineage>
</organism>
<dbReference type="PANTHER" id="PTHR11387">
    <property type="entry name" value="CYTOCHROME C OXIDASE SUBUNIT 6B"/>
    <property type="match status" value="1"/>
</dbReference>
<sequence>MSTAMEKQRLLKAGDISMCEWYQHMYRSLCPTIWLSAQDSLQTQGTFPGKMRTGSIHLSSVFHPSPRVVKPPSPGYMVPPTLGS</sequence>
<evidence type="ECO:0000313" key="4">
    <source>
        <dbReference type="Proteomes" id="UP000269945"/>
    </source>
</evidence>
<dbReference type="Gene3D" id="1.10.10.140">
    <property type="entry name" value="Cytochrome c oxidase, subunit VIb"/>
    <property type="match status" value="1"/>
</dbReference>